<comment type="caution">
    <text evidence="1">The sequence shown here is derived from an EMBL/GenBank/DDBJ whole genome shotgun (WGS) entry which is preliminary data.</text>
</comment>
<name>A0A4R5NDI2_9LACO</name>
<accession>A0A4R5NDI2</accession>
<dbReference type="EMBL" id="PUFN01000022">
    <property type="protein sequence ID" value="TDG71299.1"/>
    <property type="molecule type" value="Genomic_DNA"/>
</dbReference>
<evidence type="ECO:0000313" key="1">
    <source>
        <dbReference type="EMBL" id="TDG71299.1"/>
    </source>
</evidence>
<protein>
    <submittedName>
        <fullName evidence="1">Uncharacterized protein</fullName>
    </submittedName>
</protein>
<keyword evidence="2" id="KW-1185">Reference proteome</keyword>
<organism evidence="1 2">
    <name type="scientific">Companilactobacillus farciminis</name>
    <dbReference type="NCBI Taxonomy" id="1612"/>
    <lineage>
        <taxon>Bacteria</taxon>
        <taxon>Bacillati</taxon>
        <taxon>Bacillota</taxon>
        <taxon>Bacilli</taxon>
        <taxon>Lactobacillales</taxon>
        <taxon>Lactobacillaceae</taxon>
        <taxon>Companilactobacillus</taxon>
    </lineage>
</organism>
<evidence type="ECO:0000313" key="2">
    <source>
        <dbReference type="Proteomes" id="UP000295257"/>
    </source>
</evidence>
<dbReference type="AlphaFoldDB" id="A0A4R5NDI2"/>
<reference evidence="1 2" key="1">
    <citation type="journal article" date="2019" name="Appl. Microbiol. Biotechnol.">
        <title>Uncovering carbohydrate metabolism through a genotype-phenotype association study of 56 lactic acid bacteria genomes.</title>
        <authorList>
            <person name="Buron-Moles G."/>
            <person name="Chailyan A."/>
            <person name="Dolejs I."/>
            <person name="Forster J."/>
            <person name="Miks M.H."/>
        </authorList>
    </citation>
    <scope>NUCLEOTIDE SEQUENCE [LARGE SCALE GENOMIC DNA]</scope>
    <source>
        <strain evidence="1 2">ATCC 29644</strain>
    </source>
</reference>
<dbReference type="Proteomes" id="UP000295257">
    <property type="component" value="Unassembled WGS sequence"/>
</dbReference>
<gene>
    <name evidence="1" type="ORF">C5L30_000805</name>
</gene>
<sequence>MLSREIFVSNLLLTKSPILKTLPGFGLSKGSKLWPQRSSVFQCRTDDDILKSTSVNDSTIYPLTFSGTKSSTSILELSGT</sequence>
<proteinExistence type="predicted"/>